<evidence type="ECO:0000256" key="7">
    <source>
        <dbReference type="RuleBase" id="RU004466"/>
    </source>
</evidence>
<dbReference type="InterPro" id="IPR000092">
    <property type="entry name" value="Polyprenyl_synt"/>
</dbReference>
<evidence type="ECO:0000313" key="9">
    <source>
        <dbReference type="Proteomes" id="UP000249577"/>
    </source>
</evidence>
<proteinExistence type="inferred from homology"/>
<keyword evidence="6" id="KW-0414">Isoprene biosynthesis</keyword>
<evidence type="ECO:0000256" key="2">
    <source>
        <dbReference type="ARBA" id="ARBA00006706"/>
    </source>
</evidence>
<accession>A0A2W5MEZ5</accession>
<dbReference type="AlphaFoldDB" id="A0A2W5MEZ5"/>
<evidence type="ECO:0000256" key="3">
    <source>
        <dbReference type="ARBA" id="ARBA00022679"/>
    </source>
</evidence>
<evidence type="ECO:0000313" key="8">
    <source>
        <dbReference type="EMBL" id="PZQ16043.1"/>
    </source>
</evidence>
<gene>
    <name evidence="8" type="ORF">DI565_09590</name>
</gene>
<name>A0A2W5MEZ5_ANCNO</name>
<dbReference type="SUPFAM" id="SSF48576">
    <property type="entry name" value="Terpenoid synthases"/>
    <property type="match status" value="1"/>
</dbReference>
<dbReference type="GO" id="GO:0046872">
    <property type="term" value="F:metal ion binding"/>
    <property type="evidence" value="ECO:0007669"/>
    <property type="project" value="UniProtKB-KW"/>
</dbReference>
<sequence>MDLTPRIEVALEQAIRSATETDCPPRLADALHYAVFPGGARIRPRLALAVALACGDDDPAAADASAAAIELMHCASLVHDDLPCFDDADMRRGKPSVHRAFGQDIAVLCGDALIVLAFETVAAAEMRHPERIGPLASIVGRAVGSRGGITAGQAWESEGAVDLSAYHLAKTGSLFAAATVAGAAASGAAHEPWRALGETIGEAFQVADDIADHAGDAGAIGKPVGRDKALGRPSAVLELGVDAAVARLKALVSRAMALTPSCPGEALLKSLILAETQRFMPARAKAQAA</sequence>
<protein>
    <submittedName>
        <fullName evidence="8">Geranylgeranyl pyrophosphate synthase</fullName>
    </submittedName>
</protein>
<dbReference type="PROSITE" id="PS00444">
    <property type="entry name" value="POLYPRENYL_SYNTHASE_2"/>
    <property type="match status" value="1"/>
</dbReference>
<keyword evidence="5" id="KW-0460">Magnesium</keyword>
<evidence type="ECO:0000256" key="5">
    <source>
        <dbReference type="ARBA" id="ARBA00022842"/>
    </source>
</evidence>
<dbReference type="Gene3D" id="1.10.600.10">
    <property type="entry name" value="Farnesyl Diphosphate Synthase"/>
    <property type="match status" value="1"/>
</dbReference>
<organism evidence="8 9">
    <name type="scientific">Ancylobacter novellus</name>
    <name type="common">Thiobacillus novellus</name>
    <dbReference type="NCBI Taxonomy" id="921"/>
    <lineage>
        <taxon>Bacteria</taxon>
        <taxon>Pseudomonadati</taxon>
        <taxon>Pseudomonadota</taxon>
        <taxon>Alphaproteobacteria</taxon>
        <taxon>Hyphomicrobiales</taxon>
        <taxon>Xanthobacteraceae</taxon>
        <taxon>Ancylobacter</taxon>
    </lineage>
</organism>
<comment type="cofactor">
    <cofactor evidence="1">
        <name>Mg(2+)</name>
        <dbReference type="ChEBI" id="CHEBI:18420"/>
    </cofactor>
</comment>
<evidence type="ECO:0000256" key="1">
    <source>
        <dbReference type="ARBA" id="ARBA00001946"/>
    </source>
</evidence>
<keyword evidence="4" id="KW-0479">Metal-binding</keyword>
<dbReference type="EMBL" id="QFPN01000004">
    <property type="protein sequence ID" value="PZQ16043.1"/>
    <property type="molecule type" value="Genomic_DNA"/>
</dbReference>
<comment type="caution">
    <text evidence="8">The sequence shown here is derived from an EMBL/GenBank/DDBJ whole genome shotgun (WGS) entry which is preliminary data.</text>
</comment>
<dbReference type="PROSITE" id="PS00723">
    <property type="entry name" value="POLYPRENYL_SYNTHASE_1"/>
    <property type="match status" value="1"/>
</dbReference>
<dbReference type="InterPro" id="IPR033749">
    <property type="entry name" value="Polyprenyl_synt_CS"/>
</dbReference>
<dbReference type="PANTHER" id="PTHR43281:SF1">
    <property type="entry name" value="FARNESYL DIPHOSPHATE SYNTHASE"/>
    <property type="match status" value="1"/>
</dbReference>
<evidence type="ECO:0000256" key="4">
    <source>
        <dbReference type="ARBA" id="ARBA00022723"/>
    </source>
</evidence>
<dbReference type="InterPro" id="IPR008949">
    <property type="entry name" value="Isoprenoid_synthase_dom_sf"/>
</dbReference>
<evidence type="ECO:0000256" key="6">
    <source>
        <dbReference type="ARBA" id="ARBA00023229"/>
    </source>
</evidence>
<dbReference type="PANTHER" id="PTHR43281">
    <property type="entry name" value="FARNESYL DIPHOSPHATE SYNTHASE"/>
    <property type="match status" value="1"/>
</dbReference>
<dbReference type="GO" id="GO:0008299">
    <property type="term" value="P:isoprenoid biosynthetic process"/>
    <property type="evidence" value="ECO:0007669"/>
    <property type="project" value="UniProtKB-KW"/>
</dbReference>
<keyword evidence="3 7" id="KW-0808">Transferase</keyword>
<dbReference type="SFLD" id="SFLDS00005">
    <property type="entry name" value="Isoprenoid_Synthase_Type_I"/>
    <property type="match status" value="1"/>
</dbReference>
<dbReference type="GO" id="GO:0004659">
    <property type="term" value="F:prenyltransferase activity"/>
    <property type="evidence" value="ECO:0007669"/>
    <property type="project" value="InterPro"/>
</dbReference>
<reference evidence="8 9" key="1">
    <citation type="submission" date="2017-08" db="EMBL/GenBank/DDBJ databases">
        <title>Infants hospitalized years apart are colonized by the same room-sourced microbial strains.</title>
        <authorList>
            <person name="Brooks B."/>
            <person name="Olm M.R."/>
            <person name="Firek B.A."/>
            <person name="Baker R."/>
            <person name="Thomas B.C."/>
            <person name="Morowitz M.J."/>
            <person name="Banfield J.F."/>
        </authorList>
    </citation>
    <scope>NUCLEOTIDE SEQUENCE [LARGE SCALE GENOMIC DNA]</scope>
    <source>
        <strain evidence="8">S2_005_003_R2_43</strain>
    </source>
</reference>
<dbReference type="Pfam" id="PF00348">
    <property type="entry name" value="polyprenyl_synt"/>
    <property type="match status" value="1"/>
</dbReference>
<comment type="similarity">
    <text evidence="2 7">Belongs to the FPP/GGPP synthase family.</text>
</comment>
<dbReference type="Proteomes" id="UP000249577">
    <property type="component" value="Unassembled WGS sequence"/>
</dbReference>